<proteinExistence type="predicted"/>
<dbReference type="InterPro" id="IPR041426">
    <property type="entry name" value="Mos1_HTH"/>
</dbReference>
<gene>
    <name evidence="2" type="primary">Cnig_chr_X.g23884</name>
    <name evidence="2" type="ORF">B9Z55_023884</name>
</gene>
<keyword evidence="3" id="KW-1185">Reference proteome</keyword>
<evidence type="ECO:0000259" key="1">
    <source>
        <dbReference type="Pfam" id="PF17906"/>
    </source>
</evidence>
<dbReference type="EMBL" id="PDUG01000006">
    <property type="protein sequence ID" value="PIC17756.1"/>
    <property type="molecule type" value="Genomic_DNA"/>
</dbReference>
<dbReference type="Gene3D" id="1.10.10.1450">
    <property type="match status" value="1"/>
</dbReference>
<sequence length="77" mass="8769">MLGRNATETTENINRASAESCPNGKTVQRWFTKFTCGDTSLEEKKVVEVILKYGGWGIRDRPSGNFQQRLESLPEQY</sequence>
<dbReference type="Proteomes" id="UP000230233">
    <property type="component" value="Chromosome X"/>
</dbReference>
<organism evidence="2 3">
    <name type="scientific">Caenorhabditis nigoni</name>
    <dbReference type="NCBI Taxonomy" id="1611254"/>
    <lineage>
        <taxon>Eukaryota</taxon>
        <taxon>Metazoa</taxon>
        <taxon>Ecdysozoa</taxon>
        <taxon>Nematoda</taxon>
        <taxon>Chromadorea</taxon>
        <taxon>Rhabditida</taxon>
        <taxon>Rhabditina</taxon>
        <taxon>Rhabditomorpha</taxon>
        <taxon>Rhabditoidea</taxon>
        <taxon>Rhabditidae</taxon>
        <taxon>Peloderinae</taxon>
        <taxon>Caenorhabditis</taxon>
    </lineage>
</organism>
<reference evidence="3" key="1">
    <citation type="submission" date="2017-10" db="EMBL/GenBank/DDBJ databases">
        <title>Rapid genome shrinkage in a self-fertile nematode reveals novel sperm competition proteins.</title>
        <authorList>
            <person name="Yin D."/>
            <person name="Schwarz E.M."/>
            <person name="Thomas C.G."/>
            <person name="Felde R.L."/>
            <person name="Korf I.F."/>
            <person name="Cutter A.D."/>
            <person name="Schartner C.M."/>
            <person name="Ralston E.J."/>
            <person name="Meyer B.J."/>
            <person name="Haag E.S."/>
        </authorList>
    </citation>
    <scope>NUCLEOTIDE SEQUENCE [LARGE SCALE GENOMIC DNA]</scope>
    <source>
        <strain evidence="3">JU1422</strain>
    </source>
</reference>
<accession>A0A2G5SSF3</accession>
<comment type="caution">
    <text evidence="2">The sequence shown here is derived from an EMBL/GenBank/DDBJ whole genome shotgun (WGS) entry which is preliminary data.</text>
</comment>
<dbReference type="Pfam" id="PF17906">
    <property type="entry name" value="HTH_48"/>
    <property type="match status" value="1"/>
</dbReference>
<evidence type="ECO:0000313" key="2">
    <source>
        <dbReference type="EMBL" id="PIC17756.1"/>
    </source>
</evidence>
<evidence type="ECO:0000313" key="3">
    <source>
        <dbReference type="Proteomes" id="UP000230233"/>
    </source>
</evidence>
<dbReference type="AlphaFoldDB" id="A0A2G5SSF3"/>
<protein>
    <recommendedName>
        <fullName evidence="1">Mos1 transposase HTH domain-containing protein</fullName>
    </recommendedName>
</protein>
<feature type="domain" description="Mos1 transposase HTH" evidence="1">
    <location>
        <begin position="3"/>
        <end position="38"/>
    </location>
</feature>
<name>A0A2G5SSF3_9PELO</name>